<evidence type="ECO:0000313" key="2">
    <source>
        <dbReference type="Proteomes" id="UP001499978"/>
    </source>
</evidence>
<organism evidence="1 2">
    <name type="scientific">Pilimelia columellifera subsp. columellifera</name>
    <dbReference type="NCBI Taxonomy" id="706583"/>
    <lineage>
        <taxon>Bacteria</taxon>
        <taxon>Bacillati</taxon>
        <taxon>Actinomycetota</taxon>
        <taxon>Actinomycetes</taxon>
        <taxon>Micromonosporales</taxon>
        <taxon>Micromonosporaceae</taxon>
        <taxon>Pilimelia</taxon>
    </lineage>
</organism>
<dbReference type="Proteomes" id="UP001499978">
    <property type="component" value="Unassembled WGS sequence"/>
</dbReference>
<sequence>MIVRMWEVRAYEQHLGALLDWVCATAVPAVEAEPEHLGSEVFSATDNRVVVISRWRGDQVSLPDPPAAWVTRAPHSWDFTPVDR</sequence>
<dbReference type="EMBL" id="BAAARY010000005">
    <property type="protein sequence ID" value="GAA2520121.1"/>
    <property type="molecule type" value="Genomic_DNA"/>
</dbReference>
<keyword evidence="2" id="KW-1185">Reference proteome</keyword>
<name>A0ABN3NF50_9ACTN</name>
<reference evidence="1 2" key="1">
    <citation type="journal article" date="2019" name="Int. J. Syst. Evol. Microbiol.">
        <title>The Global Catalogue of Microorganisms (GCM) 10K type strain sequencing project: providing services to taxonomists for standard genome sequencing and annotation.</title>
        <authorList>
            <consortium name="The Broad Institute Genomics Platform"/>
            <consortium name="The Broad Institute Genome Sequencing Center for Infectious Disease"/>
            <person name="Wu L."/>
            <person name="Ma J."/>
        </authorList>
    </citation>
    <scope>NUCLEOTIDE SEQUENCE [LARGE SCALE GENOMIC DNA]</scope>
    <source>
        <strain evidence="1 2">JCM 3367</strain>
    </source>
</reference>
<accession>A0ABN3NF50</accession>
<evidence type="ECO:0008006" key="3">
    <source>
        <dbReference type="Google" id="ProtNLM"/>
    </source>
</evidence>
<protein>
    <recommendedName>
        <fullName evidence="3">ABM domain-containing protein</fullName>
    </recommendedName>
</protein>
<proteinExistence type="predicted"/>
<evidence type="ECO:0000313" key="1">
    <source>
        <dbReference type="EMBL" id="GAA2520121.1"/>
    </source>
</evidence>
<gene>
    <name evidence="1" type="ORF">GCM10010201_16990</name>
</gene>
<dbReference type="RefSeq" id="WP_344170842.1">
    <property type="nucleotide sequence ID" value="NZ_BAAARY010000005.1"/>
</dbReference>
<comment type="caution">
    <text evidence="1">The sequence shown here is derived from an EMBL/GenBank/DDBJ whole genome shotgun (WGS) entry which is preliminary data.</text>
</comment>